<evidence type="ECO:0000313" key="2">
    <source>
        <dbReference type="Proteomes" id="UP000499080"/>
    </source>
</evidence>
<dbReference type="GO" id="GO:0003676">
    <property type="term" value="F:nucleic acid binding"/>
    <property type="evidence" value="ECO:0007669"/>
    <property type="project" value="InterPro"/>
</dbReference>
<reference evidence="1 2" key="1">
    <citation type="journal article" date="2019" name="Sci. Rep.">
        <title>Orb-weaving spider Araneus ventricosus genome elucidates the spidroin gene catalogue.</title>
        <authorList>
            <person name="Kono N."/>
            <person name="Nakamura H."/>
            <person name="Ohtoshi R."/>
            <person name="Moran D.A.P."/>
            <person name="Shinohara A."/>
            <person name="Yoshida Y."/>
            <person name="Fujiwara M."/>
            <person name="Mori M."/>
            <person name="Tomita M."/>
            <person name="Arakawa K."/>
        </authorList>
    </citation>
    <scope>NUCLEOTIDE SEQUENCE [LARGE SCALE GENOMIC DNA]</scope>
</reference>
<keyword evidence="2" id="KW-1185">Reference proteome</keyword>
<dbReference type="Gene3D" id="3.30.420.10">
    <property type="entry name" value="Ribonuclease H-like superfamily/Ribonuclease H"/>
    <property type="match status" value="1"/>
</dbReference>
<accession>A0A4Y2WUF5</accession>
<dbReference type="OrthoDB" id="6537975at2759"/>
<dbReference type="Proteomes" id="UP000499080">
    <property type="component" value="Unassembled WGS sequence"/>
</dbReference>
<dbReference type="EMBL" id="BGPR01066488">
    <property type="protein sequence ID" value="GBO41023.1"/>
    <property type="molecule type" value="Genomic_DNA"/>
</dbReference>
<dbReference type="InterPro" id="IPR036397">
    <property type="entry name" value="RNaseH_sf"/>
</dbReference>
<evidence type="ECO:0000313" key="1">
    <source>
        <dbReference type="EMBL" id="GBO41023.1"/>
    </source>
</evidence>
<dbReference type="AlphaFoldDB" id="A0A4Y2WUF5"/>
<proteinExistence type="predicted"/>
<organism evidence="1 2">
    <name type="scientific">Araneus ventricosus</name>
    <name type="common">Orbweaver spider</name>
    <name type="synonym">Epeira ventricosa</name>
    <dbReference type="NCBI Taxonomy" id="182803"/>
    <lineage>
        <taxon>Eukaryota</taxon>
        <taxon>Metazoa</taxon>
        <taxon>Ecdysozoa</taxon>
        <taxon>Arthropoda</taxon>
        <taxon>Chelicerata</taxon>
        <taxon>Arachnida</taxon>
        <taxon>Araneae</taxon>
        <taxon>Araneomorphae</taxon>
        <taxon>Entelegynae</taxon>
        <taxon>Araneoidea</taxon>
        <taxon>Araneidae</taxon>
        <taxon>Araneus</taxon>
    </lineage>
</organism>
<gene>
    <name evidence="1" type="ORF">AVEN_265600_1</name>
</gene>
<sequence>MSIVHSEGLGEFQQDYATPHTSRIATEWLQEHSFDFRHFRWKPKSPDMNIIEHIWDALQRAVEKRSPHTPSYSYGFMDSPAGFMVPITSSTTSDISRVHATSCCGTSAYSRGSYTILGKCISLFGSSV</sequence>
<protein>
    <submittedName>
        <fullName evidence="1">Uncharacterized protein</fullName>
    </submittedName>
</protein>
<comment type="caution">
    <text evidence="1">The sequence shown here is derived from an EMBL/GenBank/DDBJ whole genome shotgun (WGS) entry which is preliminary data.</text>
</comment>
<name>A0A4Y2WUF5_ARAVE</name>